<gene>
    <name evidence="11" type="ORF">FB555_001723</name>
    <name evidence="12" type="ORF">FB555_002202</name>
</gene>
<keyword evidence="3" id="KW-0813">Transport</keyword>
<evidence type="ECO:0000256" key="8">
    <source>
        <dbReference type="ARBA" id="ARBA00023136"/>
    </source>
</evidence>
<organism evidence="12 13">
    <name type="scientific">Alpinimonas psychrophila</name>
    <dbReference type="NCBI Taxonomy" id="748908"/>
    <lineage>
        <taxon>Bacteria</taxon>
        <taxon>Bacillati</taxon>
        <taxon>Actinomycetota</taxon>
        <taxon>Actinomycetes</taxon>
        <taxon>Micrococcales</taxon>
        <taxon>Microbacteriaceae</taxon>
        <taxon>Alpinimonas</taxon>
    </lineage>
</organism>
<dbReference type="InterPro" id="IPR030679">
    <property type="entry name" value="ABC_ATPase_HisP-typ"/>
</dbReference>
<keyword evidence="13" id="KW-1185">Reference proteome</keyword>
<evidence type="ECO:0000313" key="11">
    <source>
        <dbReference type="EMBL" id="MBA8829607.1"/>
    </source>
</evidence>
<keyword evidence="6 12" id="KW-0067">ATP-binding</keyword>
<keyword evidence="8" id="KW-0472">Membrane</keyword>
<feature type="domain" description="ABC transporter" evidence="10">
    <location>
        <begin position="7"/>
        <end position="270"/>
    </location>
</feature>
<evidence type="ECO:0000313" key="13">
    <source>
        <dbReference type="Proteomes" id="UP000524237"/>
    </source>
</evidence>
<dbReference type="InterPro" id="IPR003439">
    <property type="entry name" value="ABC_transporter-like_ATP-bd"/>
</dbReference>
<dbReference type="GO" id="GO:0016887">
    <property type="term" value="F:ATP hydrolysis activity"/>
    <property type="evidence" value="ECO:0007669"/>
    <property type="project" value="InterPro"/>
</dbReference>
<reference evidence="12 13" key="1">
    <citation type="submission" date="2020-07" db="EMBL/GenBank/DDBJ databases">
        <title>Sequencing the genomes of 1000 actinobacteria strains.</title>
        <authorList>
            <person name="Klenk H.-P."/>
        </authorList>
    </citation>
    <scope>NUCLEOTIDE SEQUENCE [LARGE SCALE GENOMIC DNA]</scope>
    <source>
        <strain evidence="12 13">DSM 23737</strain>
    </source>
</reference>
<accession>A0A7W3JVR8</accession>
<dbReference type="PANTHER" id="PTHR43166:SF9">
    <property type="entry name" value="GLUTAMATE_ASPARTATE IMPORT ATP-BINDING PROTEIN GLTL"/>
    <property type="match status" value="1"/>
</dbReference>
<dbReference type="SUPFAM" id="SSF52540">
    <property type="entry name" value="P-loop containing nucleoside triphosphate hydrolases"/>
    <property type="match status" value="1"/>
</dbReference>
<name>A0A7W3JVR8_9MICO</name>
<sequence>MSNSVAISIQDVHKTFHLSTSPSLWQRLRGTKKVHTAVEVLKGVDLDIVSGETIVILGSSGSGKSTLLRCINRLERIDAGRIWVNGELVGFVEKNGDLVDERPRALAAKRASIGMVFQHFNLFLNKTALNNVVAPLCAVKHMTHDQARERAIPALEMVGLGDKVDTYPSKLSGGQKQRVAIARALAMDPSVMLFDEPTSALDPELVGEVLAVIKKIAHSGTTMVIVTHEMQFAREIADRIVVMDEGVIVESGDPETLFTNPSHPKTKALLSRSSNG</sequence>
<dbReference type="SMART" id="SM00382">
    <property type="entry name" value="AAA"/>
    <property type="match status" value="1"/>
</dbReference>
<evidence type="ECO:0000256" key="9">
    <source>
        <dbReference type="SAM" id="MobiDB-lite"/>
    </source>
</evidence>
<protein>
    <submittedName>
        <fullName evidence="12">Polar amino acid transport system ATP-binding protein</fullName>
    </submittedName>
</protein>
<comment type="subcellular location">
    <subcellularLocation>
        <location evidence="1">Cell membrane</location>
        <topology evidence="1">Peripheral membrane protein</topology>
    </subcellularLocation>
</comment>
<keyword evidence="4" id="KW-1003">Cell membrane</keyword>
<dbReference type="PIRSF" id="PIRSF039085">
    <property type="entry name" value="ABC_ATPase_HisP"/>
    <property type="match status" value="1"/>
</dbReference>
<keyword evidence="7" id="KW-0029">Amino-acid transport</keyword>
<dbReference type="GO" id="GO:0005524">
    <property type="term" value="F:ATP binding"/>
    <property type="evidence" value="ECO:0007669"/>
    <property type="project" value="UniProtKB-KW"/>
</dbReference>
<evidence type="ECO:0000256" key="6">
    <source>
        <dbReference type="ARBA" id="ARBA00022840"/>
    </source>
</evidence>
<dbReference type="PROSITE" id="PS00211">
    <property type="entry name" value="ABC_TRANSPORTER_1"/>
    <property type="match status" value="1"/>
</dbReference>
<evidence type="ECO:0000256" key="2">
    <source>
        <dbReference type="ARBA" id="ARBA00005417"/>
    </source>
</evidence>
<keyword evidence="5" id="KW-0547">Nucleotide-binding</keyword>
<dbReference type="EMBL" id="JACGWU010000012">
    <property type="protein sequence ID" value="MBA8830075.1"/>
    <property type="molecule type" value="Genomic_DNA"/>
</dbReference>
<dbReference type="InterPro" id="IPR050086">
    <property type="entry name" value="MetN_ABC_transporter-like"/>
</dbReference>
<dbReference type="Proteomes" id="UP000524237">
    <property type="component" value="Unassembled WGS sequence"/>
</dbReference>
<evidence type="ECO:0000256" key="1">
    <source>
        <dbReference type="ARBA" id="ARBA00004202"/>
    </source>
</evidence>
<comment type="caution">
    <text evidence="12">The sequence shown here is derived from an EMBL/GenBank/DDBJ whole genome shotgun (WGS) entry which is preliminary data.</text>
</comment>
<dbReference type="Gene3D" id="3.40.50.300">
    <property type="entry name" value="P-loop containing nucleotide triphosphate hydrolases"/>
    <property type="match status" value="1"/>
</dbReference>
<evidence type="ECO:0000256" key="4">
    <source>
        <dbReference type="ARBA" id="ARBA00022475"/>
    </source>
</evidence>
<dbReference type="InterPro" id="IPR027417">
    <property type="entry name" value="P-loop_NTPase"/>
</dbReference>
<comment type="similarity">
    <text evidence="2">Belongs to the ABC transporter superfamily.</text>
</comment>
<dbReference type="GO" id="GO:0015424">
    <property type="term" value="F:ABC-type amino acid transporter activity"/>
    <property type="evidence" value="ECO:0007669"/>
    <property type="project" value="InterPro"/>
</dbReference>
<dbReference type="EMBL" id="JACGWU010000006">
    <property type="protein sequence ID" value="MBA8829607.1"/>
    <property type="molecule type" value="Genomic_DNA"/>
</dbReference>
<evidence type="ECO:0000256" key="3">
    <source>
        <dbReference type="ARBA" id="ARBA00022448"/>
    </source>
</evidence>
<proteinExistence type="inferred from homology"/>
<dbReference type="RefSeq" id="WP_182485038.1">
    <property type="nucleotide sequence ID" value="NZ_JACGWU010000006.1"/>
</dbReference>
<dbReference type="PANTHER" id="PTHR43166">
    <property type="entry name" value="AMINO ACID IMPORT ATP-BINDING PROTEIN"/>
    <property type="match status" value="1"/>
</dbReference>
<feature type="region of interest" description="Disordered" evidence="9">
    <location>
        <begin position="254"/>
        <end position="276"/>
    </location>
</feature>
<evidence type="ECO:0000313" key="12">
    <source>
        <dbReference type="EMBL" id="MBA8830075.1"/>
    </source>
</evidence>
<evidence type="ECO:0000256" key="5">
    <source>
        <dbReference type="ARBA" id="ARBA00022741"/>
    </source>
</evidence>
<dbReference type="InterPro" id="IPR017871">
    <property type="entry name" value="ABC_transporter-like_CS"/>
</dbReference>
<evidence type="ECO:0000259" key="10">
    <source>
        <dbReference type="PROSITE" id="PS50893"/>
    </source>
</evidence>
<evidence type="ECO:0000256" key="7">
    <source>
        <dbReference type="ARBA" id="ARBA00022970"/>
    </source>
</evidence>
<dbReference type="GO" id="GO:0005886">
    <property type="term" value="C:plasma membrane"/>
    <property type="evidence" value="ECO:0007669"/>
    <property type="project" value="UniProtKB-SubCell"/>
</dbReference>
<dbReference type="AlphaFoldDB" id="A0A7W3JVR8"/>
<dbReference type="PROSITE" id="PS50893">
    <property type="entry name" value="ABC_TRANSPORTER_2"/>
    <property type="match status" value="1"/>
</dbReference>
<dbReference type="InterPro" id="IPR003593">
    <property type="entry name" value="AAA+_ATPase"/>
</dbReference>
<dbReference type="Pfam" id="PF00005">
    <property type="entry name" value="ABC_tran"/>
    <property type="match status" value="1"/>
</dbReference>